<reference evidence="1 2" key="1">
    <citation type="submission" date="2021-06" db="EMBL/GenBank/DDBJ databases">
        <title>Caerostris extrusa draft genome.</title>
        <authorList>
            <person name="Kono N."/>
            <person name="Arakawa K."/>
        </authorList>
    </citation>
    <scope>NUCLEOTIDE SEQUENCE [LARGE SCALE GENOMIC DNA]</scope>
</reference>
<protein>
    <submittedName>
        <fullName evidence="1">Uncharacterized protein</fullName>
    </submittedName>
</protein>
<dbReference type="Proteomes" id="UP001054945">
    <property type="component" value="Unassembled WGS sequence"/>
</dbReference>
<comment type="caution">
    <text evidence="1">The sequence shown here is derived from an EMBL/GenBank/DDBJ whole genome shotgun (WGS) entry which is preliminary data.</text>
</comment>
<accession>A0AAV4TCC8</accession>
<dbReference type="AlphaFoldDB" id="A0AAV4TCC8"/>
<dbReference type="EMBL" id="BPLR01010861">
    <property type="protein sequence ID" value="GIY42542.1"/>
    <property type="molecule type" value="Genomic_DNA"/>
</dbReference>
<gene>
    <name evidence="1" type="ORF">CEXT_596911</name>
</gene>
<sequence>MFYMGRPTKKAASTTLGEIELRFLLSRNFAFVSNFAGTRNIATAQLGGSLSSSYSGTNKPALRLDKLNYAFSGLETSTSGAIFAATRSIAAAQLGGSLSSSYSRTNKYIIVIRFDVLPSRPRFFFRDGFWSQAHSARNR</sequence>
<organism evidence="1 2">
    <name type="scientific">Caerostris extrusa</name>
    <name type="common">Bark spider</name>
    <name type="synonym">Caerostris bankana</name>
    <dbReference type="NCBI Taxonomy" id="172846"/>
    <lineage>
        <taxon>Eukaryota</taxon>
        <taxon>Metazoa</taxon>
        <taxon>Ecdysozoa</taxon>
        <taxon>Arthropoda</taxon>
        <taxon>Chelicerata</taxon>
        <taxon>Arachnida</taxon>
        <taxon>Araneae</taxon>
        <taxon>Araneomorphae</taxon>
        <taxon>Entelegynae</taxon>
        <taxon>Araneoidea</taxon>
        <taxon>Araneidae</taxon>
        <taxon>Caerostris</taxon>
    </lineage>
</organism>
<proteinExistence type="predicted"/>
<evidence type="ECO:0000313" key="2">
    <source>
        <dbReference type="Proteomes" id="UP001054945"/>
    </source>
</evidence>
<name>A0AAV4TCC8_CAEEX</name>
<evidence type="ECO:0000313" key="1">
    <source>
        <dbReference type="EMBL" id="GIY42542.1"/>
    </source>
</evidence>
<keyword evidence="2" id="KW-1185">Reference proteome</keyword>